<proteinExistence type="predicted"/>
<dbReference type="AlphaFoldDB" id="A0A2M4DER4"/>
<accession>A0A2M4DER4</accession>
<feature type="signal peptide" evidence="1">
    <location>
        <begin position="1"/>
        <end position="23"/>
    </location>
</feature>
<reference evidence="2" key="1">
    <citation type="submission" date="2018-01" db="EMBL/GenBank/DDBJ databases">
        <title>An insight into the sialome of Amazonian anophelines.</title>
        <authorList>
            <person name="Ribeiro J.M."/>
            <person name="Scarpassa V."/>
            <person name="Calvo E."/>
        </authorList>
    </citation>
    <scope>NUCLEOTIDE SEQUENCE</scope>
</reference>
<name>A0A2M4DER4_ANODA</name>
<organism evidence="2">
    <name type="scientific">Anopheles darlingi</name>
    <name type="common">Mosquito</name>
    <dbReference type="NCBI Taxonomy" id="43151"/>
    <lineage>
        <taxon>Eukaryota</taxon>
        <taxon>Metazoa</taxon>
        <taxon>Ecdysozoa</taxon>
        <taxon>Arthropoda</taxon>
        <taxon>Hexapoda</taxon>
        <taxon>Insecta</taxon>
        <taxon>Pterygota</taxon>
        <taxon>Neoptera</taxon>
        <taxon>Endopterygota</taxon>
        <taxon>Diptera</taxon>
        <taxon>Nematocera</taxon>
        <taxon>Culicoidea</taxon>
        <taxon>Culicidae</taxon>
        <taxon>Anophelinae</taxon>
        <taxon>Anopheles</taxon>
    </lineage>
</organism>
<protein>
    <submittedName>
        <fullName evidence="2">Putative secreted protein</fullName>
    </submittedName>
</protein>
<sequence>MDTPRRPQLCWWWMLLLQDAANASIIDRFSFPNVMLCNKTGSSNNNNRKALRKKGKKLQCAHTHTRSHTESTPYHTRTIRKVIRHYFACWLVGLLVASE</sequence>
<evidence type="ECO:0000256" key="1">
    <source>
        <dbReference type="SAM" id="SignalP"/>
    </source>
</evidence>
<dbReference type="EMBL" id="GGFL01011894">
    <property type="protein sequence ID" value="MBW76072.1"/>
    <property type="molecule type" value="Transcribed_RNA"/>
</dbReference>
<evidence type="ECO:0000313" key="2">
    <source>
        <dbReference type="EMBL" id="MBW76072.1"/>
    </source>
</evidence>
<feature type="chain" id="PRO_5014818140" evidence="1">
    <location>
        <begin position="24"/>
        <end position="99"/>
    </location>
</feature>
<keyword evidence="1" id="KW-0732">Signal</keyword>